<dbReference type="AlphaFoldDB" id="A0AAV8UZU2"/>
<dbReference type="PROSITE" id="PS50082">
    <property type="entry name" value="WD_REPEATS_2"/>
    <property type="match status" value="3"/>
</dbReference>
<dbReference type="PANTHER" id="PTHR19848">
    <property type="entry name" value="WD40 REPEAT PROTEIN"/>
    <property type="match status" value="1"/>
</dbReference>
<feature type="repeat" description="WD" evidence="3">
    <location>
        <begin position="433"/>
        <end position="474"/>
    </location>
</feature>
<dbReference type="Gene3D" id="2.130.10.10">
    <property type="entry name" value="YVTN repeat-like/Quinoprotein amine dehydrogenase"/>
    <property type="match status" value="2"/>
</dbReference>
<dbReference type="InterPro" id="IPR020472">
    <property type="entry name" value="WD40_PAC1"/>
</dbReference>
<evidence type="ECO:0000256" key="4">
    <source>
        <dbReference type="SAM" id="Coils"/>
    </source>
</evidence>
<feature type="repeat" description="WD" evidence="3">
    <location>
        <begin position="152"/>
        <end position="193"/>
    </location>
</feature>
<reference evidence="5 6" key="1">
    <citation type="journal article" date="2023" name="Nat. Commun.">
        <title>Origin of minicircular mitochondrial genomes in red algae.</title>
        <authorList>
            <person name="Lee Y."/>
            <person name="Cho C.H."/>
            <person name="Lee Y.M."/>
            <person name="Park S.I."/>
            <person name="Yang J.H."/>
            <person name="West J.A."/>
            <person name="Bhattacharya D."/>
            <person name="Yoon H.S."/>
        </authorList>
    </citation>
    <scope>NUCLEOTIDE SEQUENCE [LARGE SCALE GENOMIC DNA]</scope>
    <source>
        <strain evidence="5 6">CCMP1338</strain>
        <tissue evidence="5">Whole cell</tissue>
    </source>
</reference>
<dbReference type="InterPro" id="IPR015943">
    <property type="entry name" value="WD40/YVTN_repeat-like_dom_sf"/>
</dbReference>
<feature type="repeat" description="WD" evidence="3">
    <location>
        <begin position="107"/>
        <end position="148"/>
    </location>
</feature>
<dbReference type="PANTHER" id="PTHR19848:SF8">
    <property type="entry name" value="F-BOX AND WD REPEAT DOMAIN CONTAINING 7"/>
    <property type="match status" value="1"/>
</dbReference>
<feature type="coiled-coil region" evidence="4">
    <location>
        <begin position="12"/>
        <end position="53"/>
    </location>
</feature>
<accession>A0AAV8UZU2</accession>
<dbReference type="Proteomes" id="UP001157974">
    <property type="component" value="Unassembled WGS sequence"/>
</dbReference>
<evidence type="ECO:0000313" key="6">
    <source>
        <dbReference type="Proteomes" id="UP001157974"/>
    </source>
</evidence>
<dbReference type="Pfam" id="PF00400">
    <property type="entry name" value="WD40"/>
    <property type="match status" value="3"/>
</dbReference>
<dbReference type="InterPro" id="IPR036322">
    <property type="entry name" value="WD40_repeat_dom_sf"/>
</dbReference>
<dbReference type="SMART" id="SM00320">
    <property type="entry name" value="WD40"/>
    <property type="match status" value="7"/>
</dbReference>
<evidence type="ECO:0000256" key="1">
    <source>
        <dbReference type="ARBA" id="ARBA00022574"/>
    </source>
</evidence>
<dbReference type="InterPro" id="IPR001680">
    <property type="entry name" value="WD40_rpt"/>
</dbReference>
<evidence type="ECO:0008006" key="7">
    <source>
        <dbReference type="Google" id="ProtNLM"/>
    </source>
</evidence>
<comment type="caution">
    <text evidence="5">The sequence shown here is derived from an EMBL/GenBank/DDBJ whole genome shotgun (WGS) entry which is preliminary data.</text>
</comment>
<keyword evidence="1 3" id="KW-0853">WD repeat</keyword>
<protein>
    <recommendedName>
        <fullName evidence="7">Coronin</fullName>
    </recommendedName>
</protein>
<organism evidence="5 6">
    <name type="scientific">Rhodosorus marinus</name>
    <dbReference type="NCBI Taxonomy" id="101924"/>
    <lineage>
        <taxon>Eukaryota</taxon>
        <taxon>Rhodophyta</taxon>
        <taxon>Stylonematophyceae</taxon>
        <taxon>Stylonematales</taxon>
        <taxon>Stylonemataceae</taxon>
        <taxon>Rhodosorus</taxon>
    </lineage>
</organism>
<dbReference type="CDD" id="cd14686">
    <property type="entry name" value="bZIP"/>
    <property type="match status" value="1"/>
</dbReference>
<gene>
    <name evidence="5" type="ORF">NDN08_003158</name>
</gene>
<keyword evidence="2" id="KW-0677">Repeat</keyword>
<keyword evidence="4" id="KW-0175">Coiled coil</keyword>
<name>A0AAV8UZU2_9RHOD</name>
<evidence type="ECO:0000256" key="2">
    <source>
        <dbReference type="ARBA" id="ARBA00022737"/>
    </source>
</evidence>
<dbReference type="PRINTS" id="PR00320">
    <property type="entry name" value="GPROTEINBRPT"/>
</dbReference>
<keyword evidence="6" id="KW-1185">Reference proteome</keyword>
<evidence type="ECO:0000313" key="5">
    <source>
        <dbReference type="EMBL" id="KAJ8906668.1"/>
    </source>
</evidence>
<dbReference type="SUPFAM" id="SSF50978">
    <property type="entry name" value="WD40 repeat-like"/>
    <property type="match status" value="1"/>
</dbReference>
<evidence type="ECO:0000256" key="3">
    <source>
        <dbReference type="PROSITE-ProRule" id="PRU00221"/>
    </source>
</evidence>
<sequence length="475" mass="52225">MLSTPLSRKDGESFYKTQLELMKQEKKTLQERLEALEKENRELKKSVHELTLAIENGAKGQVGGGYNTQFVFDIDAALDGDTNRIDHSTDNEPSGQEEIRFSCKINLEAHAGAVYCLAFSPCGRFLASGSFDKSVRVWKVENASDRPSVSIHGAHDASIIDLAWSSDSTLAYSGGYDKYVKEWDVASGRSTPLTTFSTSGLVQAIQISRSDNLIYVATTANTITWFDRRAPGGDEESAGVLKNDSNVNTIYLSNDNSTITSGDRLGFIKTWDLRKADTKPTSVTANGPERRPITHVHASPVLRGEDEGRLLAVNSYDNYLRVYSRGERLLGGSPSAMRVQHVLRGHHNRNWPIRSSFYCGKDYRPYRETTGWNSTNPHEADDFEFTTEEEISDYKAANGISGSLLLSTGSVDGNAYLFDISGGSGNSKLIQVLEGHQGRCYSVEFHPSEPVLASCSADSTVKLWKLSRASSGANS</sequence>
<dbReference type="PROSITE" id="PS50294">
    <property type="entry name" value="WD_REPEATS_REGION"/>
    <property type="match status" value="3"/>
</dbReference>
<proteinExistence type="predicted"/>
<dbReference type="EMBL" id="JAMWBK010000003">
    <property type="protein sequence ID" value="KAJ8906668.1"/>
    <property type="molecule type" value="Genomic_DNA"/>
</dbReference>